<comment type="caution">
    <text evidence="1">The sequence shown here is derived from an EMBL/GenBank/DDBJ whole genome shotgun (WGS) entry which is preliminary data.</text>
</comment>
<gene>
    <name evidence="1" type="ORF">K3G42_031684</name>
</gene>
<proteinExistence type="predicted"/>
<sequence length="150" mass="16601">MSCGDPFQLCYSMMHITFGNYLSLFKIKGFCDARIRQTKIITTCILLPSWIWKPTSNLAWRQMIASNGQNLPEQCGSERMGMWFSPAMAGLVGAGLLAGAMSSYQKLNQPPCMEDGRTGRGRILVSSPYEDLPPLVCLLTFSLPSVILVN</sequence>
<accession>A0ACB8G5S4</accession>
<evidence type="ECO:0000313" key="2">
    <source>
        <dbReference type="Proteomes" id="UP000827872"/>
    </source>
</evidence>
<dbReference type="Proteomes" id="UP000827872">
    <property type="component" value="Linkage Group LG02"/>
</dbReference>
<organism evidence="1 2">
    <name type="scientific">Sphaerodactylus townsendi</name>
    <dbReference type="NCBI Taxonomy" id="933632"/>
    <lineage>
        <taxon>Eukaryota</taxon>
        <taxon>Metazoa</taxon>
        <taxon>Chordata</taxon>
        <taxon>Craniata</taxon>
        <taxon>Vertebrata</taxon>
        <taxon>Euteleostomi</taxon>
        <taxon>Lepidosauria</taxon>
        <taxon>Squamata</taxon>
        <taxon>Bifurcata</taxon>
        <taxon>Gekkota</taxon>
        <taxon>Sphaerodactylidae</taxon>
        <taxon>Sphaerodactylus</taxon>
    </lineage>
</organism>
<name>A0ACB8G5S4_9SAUR</name>
<dbReference type="EMBL" id="CM037615">
    <property type="protein sequence ID" value="KAH8014768.1"/>
    <property type="molecule type" value="Genomic_DNA"/>
</dbReference>
<reference evidence="1" key="1">
    <citation type="submission" date="2021-08" db="EMBL/GenBank/DDBJ databases">
        <title>The first chromosome-level gecko genome reveals the dynamic sex chromosomes of Neotropical dwarf geckos (Sphaerodactylidae: Sphaerodactylus).</title>
        <authorList>
            <person name="Pinto B.J."/>
            <person name="Keating S.E."/>
            <person name="Gamble T."/>
        </authorList>
    </citation>
    <scope>NUCLEOTIDE SEQUENCE</scope>
    <source>
        <strain evidence="1">TG3544</strain>
    </source>
</reference>
<evidence type="ECO:0000313" key="1">
    <source>
        <dbReference type="EMBL" id="KAH8014768.1"/>
    </source>
</evidence>
<protein>
    <submittedName>
        <fullName evidence="1">Uncharacterized protein</fullName>
    </submittedName>
</protein>
<keyword evidence="2" id="KW-1185">Reference proteome</keyword>